<gene>
    <name evidence="3" type="ORF">LO744_04995</name>
</gene>
<comment type="caution">
    <text evidence="3">The sequence shown here is derived from an EMBL/GenBank/DDBJ whole genome shotgun (WGS) entry which is preliminary data.</text>
</comment>
<protein>
    <recommendedName>
        <fullName evidence="2">DUF6705 domain-containing protein</fullName>
    </recommendedName>
</protein>
<reference evidence="3" key="1">
    <citation type="submission" date="2021-11" db="EMBL/GenBank/DDBJ databases">
        <title>Description of novel Chryseobacterium species.</title>
        <authorList>
            <person name="Saticioglu I.B."/>
            <person name="Ay H."/>
            <person name="Altun S."/>
            <person name="Duman M."/>
        </authorList>
    </citation>
    <scope>NUCLEOTIDE SEQUENCE</scope>
    <source>
        <strain evidence="3">C-17</strain>
    </source>
</reference>
<evidence type="ECO:0000313" key="3">
    <source>
        <dbReference type="EMBL" id="MCD1116210.1"/>
    </source>
</evidence>
<dbReference type="RefSeq" id="WP_230667492.1">
    <property type="nucleotide sequence ID" value="NZ_JAJNAY010000001.1"/>
</dbReference>
<proteinExistence type="predicted"/>
<dbReference type="Proteomes" id="UP001108025">
    <property type="component" value="Unassembled WGS sequence"/>
</dbReference>
<organism evidence="3 4">
    <name type="scientific">Chryseobacterium turcicum</name>
    <dbReference type="NCBI Taxonomy" id="2898076"/>
    <lineage>
        <taxon>Bacteria</taxon>
        <taxon>Pseudomonadati</taxon>
        <taxon>Bacteroidota</taxon>
        <taxon>Flavobacteriia</taxon>
        <taxon>Flavobacteriales</taxon>
        <taxon>Weeksellaceae</taxon>
        <taxon>Chryseobacterium group</taxon>
        <taxon>Chryseobacterium</taxon>
    </lineage>
</organism>
<dbReference type="Pfam" id="PF20448">
    <property type="entry name" value="DUF6705"/>
    <property type="match status" value="1"/>
</dbReference>
<evidence type="ECO:0000313" key="4">
    <source>
        <dbReference type="Proteomes" id="UP001108025"/>
    </source>
</evidence>
<dbReference type="AlphaFoldDB" id="A0A9Q3V2N2"/>
<feature type="signal peptide" evidence="1">
    <location>
        <begin position="1"/>
        <end position="23"/>
    </location>
</feature>
<evidence type="ECO:0000256" key="1">
    <source>
        <dbReference type="SAM" id="SignalP"/>
    </source>
</evidence>
<sequence>MKTFFFKTSVILFIITCVISCKAQILPLNTPLDDIPANAHLKDLNNELLTYVGNYKTNFQGNDIYLYITKVEDKLEKSTNKNYYTDALIIKYIVKNPSGVILQDTQNMILNNQTFFNIVSMGTRPISGTVIFYYEGTNCGIGWGKIILKKLNTTQITWEYRPNSLMIDSATCPPSTDKTVYLPVTKDLIFTKQ</sequence>
<accession>A0A9Q3V2N2</accession>
<evidence type="ECO:0000259" key="2">
    <source>
        <dbReference type="Pfam" id="PF20448"/>
    </source>
</evidence>
<name>A0A9Q3V2N2_9FLAO</name>
<dbReference type="InterPro" id="IPR046551">
    <property type="entry name" value="DUF6705"/>
</dbReference>
<keyword evidence="1" id="KW-0732">Signal</keyword>
<feature type="domain" description="DUF6705" evidence="2">
    <location>
        <begin position="8"/>
        <end position="193"/>
    </location>
</feature>
<feature type="chain" id="PRO_5040495271" description="DUF6705 domain-containing protein" evidence="1">
    <location>
        <begin position="24"/>
        <end position="193"/>
    </location>
</feature>
<keyword evidence="4" id="KW-1185">Reference proteome</keyword>
<dbReference type="EMBL" id="JAJNAY010000001">
    <property type="protein sequence ID" value="MCD1116210.1"/>
    <property type="molecule type" value="Genomic_DNA"/>
</dbReference>